<keyword evidence="2" id="KW-1185">Reference proteome</keyword>
<protein>
    <submittedName>
        <fullName evidence="1">Uncharacterized protein</fullName>
    </submittedName>
</protein>
<dbReference type="Proteomes" id="UP001163324">
    <property type="component" value="Chromosome 2"/>
</dbReference>
<proteinExistence type="predicted"/>
<evidence type="ECO:0000313" key="2">
    <source>
        <dbReference type="Proteomes" id="UP001163324"/>
    </source>
</evidence>
<accession>A0ACC0V934</accession>
<dbReference type="EMBL" id="CM047941">
    <property type="protein sequence ID" value="KAI9902912.1"/>
    <property type="molecule type" value="Genomic_DNA"/>
</dbReference>
<name>A0ACC0V934_9HYPO</name>
<organism evidence="1 2">
    <name type="scientific">Trichothecium roseum</name>
    <dbReference type="NCBI Taxonomy" id="47278"/>
    <lineage>
        <taxon>Eukaryota</taxon>
        <taxon>Fungi</taxon>
        <taxon>Dikarya</taxon>
        <taxon>Ascomycota</taxon>
        <taxon>Pezizomycotina</taxon>
        <taxon>Sordariomycetes</taxon>
        <taxon>Hypocreomycetidae</taxon>
        <taxon>Hypocreales</taxon>
        <taxon>Hypocreales incertae sedis</taxon>
        <taxon>Trichothecium</taxon>
    </lineage>
</organism>
<reference evidence="1" key="1">
    <citation type="submission" date="2022-10" db="EMBL/GenBank/DDBJ databases">
        <title>Complete Genome of Trichothecium roseum strain YXFP-22015, a Plant Pathogen Isolated from Citrus.</title>
        <authorList>
            <person name="Wang Y."/>
            <person name="Zhu L."/>
        </authorList>
    </citation>
    <scope>NUCLEOTIDE SEQUENCE</scope>
    <source>
        <strain evidence="1">YXFP-22015</strain>
    </source>
</reference>
<evidence type="ECO:0000313" key="1">
    <source>
        <dbReference type="EMBL" id="KAI9902912.1"/>
    </source>
</evidence>
<sequence>MGKLIRLELHNFKSYKGHHTLLFGDSYFTSIIGPNGSGKSNSMDAISFVLGIKSSHLRSAHLKDLVYRGRVLKTAKINDDGSVNPDGQLNGTSDRNSKGEKGDPRTAWVMAVYVDDADDVHKWKRSITSSGVSEYRINDRVVTAQQYNEALEAENILIKARNFLVFQGDVEAIASQSPQDLTHLIEQISGSLEFKPEYERLQALQEQAAENLTFQLHRRRGINTEIKQYREQKKEAENFQNKLNEKDAAIVAQTLWKLYHFQSAMNEATESIDVHQEDLKNLRRNVETYEHKLESTRKEHQAVNRQATQVSRDIKSKEKSIEDKENSIVPYDEKLKETEKQLETLNNQAARVEKEREERVEAVNKVAHDLKIIEKAEQVFEARTEEQMKKQGRAISAADRREYDSLQAQVEARAATNQSGLQHLERSHRAEDVTVKNLKGKVDRLTATIQTHEAELYAISEKRDSAQETSADLTKSIAAKKKEYTQRQSQRVQANQKRTDLEEKLQDVLTKLREVDDGRRQNAKEARIKDTVASLKSIFSGVRGRVGDLCKPKQKKFEEAVLVALGSDFDSIVVDTEKTASDCIAYLKEQRIPSMRFIPLDNIKVHAVNTAVKGINGVRLTIDTINFESSVERAISYACGNSVVCDTLDIAKHICYEKKISVEAVTLDGFVIHESGTMTGGRGPESSKNKRKFEDGDVQNLQRMVDKLRNEIESLPRAERAGDDEEALQTELTGLERRLALLQDELSALKRNHASKKRETDSLRRELREQQPKYEAKAAALEELSTRVQEYKEEISRVEDEVFADFCSRLGYADVRAYRTFQGQFDQEVQQKRNDYATQKQQLRSRLSWEQDRHKTTEQRLEKTTNSIRKLKRDIKQYIAEKAEVEEELQREQAELEVLTDRLEEYTTDLADKAEKVAAARAELQKRSKDIDSKQKEVDRLEVTVKTNSANKSALLRRCRLEQIQIPLLKGTLDDLPNEDNLLGGQDADAMELDEEDEAMMNVALDDHGIDIDYSDLDDAYKESDGPEIESELTENITKLSMELEKLNPNMRAMERLESVQSRLSQTDAEFEAAKTAAQEAKAEFKAVKDQRFDKFNEAFAHIQKEISVVYKNLTRSEAYPLGGQAYLDIEEDTDMPYLSGIKYHAMPPLKRFRDMEHLSGGEKTMAALALLFAIHSWRASPFFVLDEVDAALDNANVEKIKKYIHDHSGPGMQFIVISLKPGLFQDSESLCGIYRDQEVNSSRALTLDLRKYV</sequence>
<comment type="caution">
    <text evidence="1">The sequence shown here is derived from an EMBL/GenBank/DDBJ whole genome shotgun (WGS) entry which is preliminary data.</text>
</comment>
<gene>
    <name evidence="1" type="ORF">N3K66_002264</name>
</gene>